<evidence type="ECO:0000313" key="2">
    <source>
        <dbReference type="Proteomes" id="UP001066276"/>
    </source>
</evidence>
<reference evidence="1" key="1">
    <citation type="journal article" date="2022" name="bioRxiv">
        <title>Sequencing and chromosome-scale assembly of the giantPleurodeles waltlgenome.</title>
        <authorList>
            <person name="Brown T."/>
            <person name="Elewa A."/>
            <person name="Iarovenko S."/>
            <person name="Subramanian E."/>
            <person name="Araus A.J."/>
            <person name="Petzold A."/>
            <person name="Susuki M."/>
            <person name="Suzuki K.-i.T."/>
            <person name="Hayashi T."/>
            <person name="Toyoda A."/>
            <person name="Oliveira C."/>
            <person name="Osipova E."/>
            <person name="Leigh N.D."/>
            <person name="Simon A."/>
            <person name="Yun M.H."/>
        </authorList>
    </citation>
    <scope>NUCLEOTIDE SEQUENCE</scope>
    <source>
        <strain evidence="1">20211129_DDA</strain>
        <tissue evidence="1">Liver</tissue>
    </source>
</reference>
<accession>A0AAV7RXA7</accession>
<organism evidence="1 2">
    <name type="scientific">Pleurodeles waltl</name>
    <name type="common">Iberian ribbed newt</name>
    <dbReference type="NCBI Taxonomy" id="8319"/>
    <lineage>
        <taxon>Eukaryota</taxon>
        <taxon>Metazoa</taxon>
        <taxon>Chordata</taxon>
        <taxon>Craniata</taxon>
        <taxon>Vertebrata</taxon>
        <taxon>Euteleostomi</taxon>
        <taxon>Amphibia</taxon>
        <taxon>Batrachia</taxon>
        <taxon>Caudata</taxon>
        <taxon>Salamandroidea</taxon>
        <taxon>Salamandridae</taxon>
        <taxon>Pleurodelinae</taxon>
        <taxon>Pleurodeles</taxon>
    </lineage>
</organism>
<comment type="caution">
    <text evidence="1">The sequence shown here is derived from an EMBL/GenBank/DDBJ whole genome shotgun (WGS) entry which is preliminary data.</text>
</comment>
<proteinExistence type="predicted"/>
<sequence>MSGAVVAAAPNIYAAAGQNILARNASDQAAIYRSPKATPGPAAYGLQSGCTSAFDNICKLNQSSRARSLGMEICP</sequence>
<dbReference type="EMBL" id="JANPWB010000009">
    <property type="protein sequence ID" value="KAJ1157092.1"/>
    <property type="molecule type" value="Genomic_DNA"/>
</dbReference>
<evidence type="ECO:0000313" key="1">
    <source>
        <dbReference type="EMBL" id="KAJ1157092.1"/>
    </source>
</evidence>
<protein>
    <submittedName>
        <fullName evidence="1">Uncharacterized protein</fullName>
    </submittedName>
</protein>
<gene>
    <name evidence="1" type="ORF">NDU88_009807</name>
</gene>
<name>A0AAV7RXA7_PLEWA</name>
<dbReference type="Proteomes" id="UP001066276">
    <property type="component" value="Chromosome 5"/>
</dbReference>
<dbReference type="AlphaFoldDB" id="A0AAV7RXA7"/>
<keyword evidence="2" id="KW-1185">Reference proteome</keyword>